<feature type="domain" description="Peptidase M50" evidence="18">
    <location>
        <begin position="188"/>
        <end position="246"/>
    </location>
</feature>
<dbReference type="PANTHER" id="PTHR39188:SF3">
    <property type="entry name" value="STAGE IV SPORULATION PROTEIN FB"/>
    <property type="match status" value="1"/>
</dbReference>
<evidence type="ECO:0000256" key="7">
    <source>
        <dbReference type="ARBA" id="ARBA00022737"/>
    </source>
</evidence>
<dbReference type="AlphaFoldDB" id="A0A8J3ZLB8"/>
<evidence type="ECO:0000256" key="10">
    <source>
        <dbReference type="ARBA" id="ARBA00022989"/>
    </source>
</evidence>
<accession>A0A8J3ZLB8</accession>
<dbReference type="GO" id="GO:0008237">
    <property type="term" value="F:metallopeptidase activity"/>
    <property type="evidence" value="ECO:0007669"/>
    <property type="project" value="UniProtKB-UniRule"/>
</dbReference>
<evidence type="ECO:0000256" key="15">
    <source>
        <dbReference type="PIRSR" id="PIRSR006404-1"/>
    </source>
</evidence>
<organism evidence="19 20">
    <name type="scientific">Virgisporangium aurantiacum</name>
    <dbReference type="NCBI Taxonomy" id="175570"/>
    <lineage>
        <taxon>Bacteria</taxon>
        <taxon>Bacillati</taxon>
        <taxon>Actinomycetota</taxon>
        <taxon>Actinomycetes</taxon>
        <taxon>Micromonosporales</taxon>
        <taxon>Micromonosporaceae</taxon>
        <taxon>Virgisporangium</taxon>
    </lineage>
</organism>
<dbReference type="GO" id="GO:0046872">
    <property type="term" value="F:metal ion binding"/>
    <property type="evidence" value="ECO:0007669"/>
    <property type="project" value="UniProtKB-UniRule"/>
</dbReference>
<keyword evidence="20" id="KW-1185">Reference proteome</keyword>
<evidence type="ECO:0000256" key="8">
    <source>
        <dbReference type="ARBA" id="ARBA00022801"/>
    </source>
</evidence>
<feature type="transmembrane region" description="Helical" evidence="14">
    <location>
        <begin position="98"/>
        <end position="118"/>
    </location>
</feature>
<dbReference type="GO" id="GO:0005886">
    <property type="term" value="C:plasma membrane"/>
    <property type="evidence" value="ECO:0007669"/>
    <property type="project" value="UniProtKB-SubCell"/>
</dbReference>
<dbReference type="Proteomes" id="UP000612585">
    <property type="component" value="Unassembled WGS sequence"/>
</dbReference>
<protein>
    <recommendedName>
        <fullName evidence="14">Zinc metalloprotease</fullName>
    </recommendedName>
</protein>
<evidence type="ECO:0000256" key="16">
    <source>
        <dbReference type="PIRSR" id="PIRSR006404-2"/>
    </source>
</evidence>
<name>A0A8J3ZLB8_9ACTN</name>
<keyword evidence="11 14" id="KW-0482">Metalloprotease</keyword>
<feature type="binding site" evidence="16">
    <location>
        <position position="214"/>
    </location>
    <ligand>
        <name>Zn(2+)</name>
        <dbReference type="ChEBI" id="CHEBI:29105"/>
        <note>catalytic</note>
    </ligand>
</feature>
<dbReference type="GO" id="GO:0006508">
    <property type="term" value="P:proteolysis"/>
    <property type="evidence" value="ECO:0007669"/>
    <property type="project" value="UniProtKB-KW"/>
</dbReference>
<feature type="region of interest" description="Disordered" evidence="17">
    <location>
        <begin position="1"/>
        <end position="29"/>
    </location>
</feature>
<evidence type="ECO:0000256" key="14">
    <source>
        <dbReference type="PIRNR" id="PIRNR006404"/>
    </source>
</evidence>
<evidence type="ECO:0000256" key="9">
    <source>
        <dbReference type="ARBA" id="ARBA00022833"/>
    </source>
</evidence>
<feature type="compositionally biased region" description="Polar residues" evidence="17">
    <location>
        <begin position="15"/>
        <end position="27"/>
    </location>
</feature>
<evidence type="ECO:0000256" key="13">
    <source>
        <dbReference type="ARBA" id="ARBA00023136"/>
    </source>
</evidence>
<evidence type="ECO:0000256" key="1">
    <source>
        <dbReference type="ARBA" id="ARBA00004651"/>
    </source>
</evidence>
<feature type="transmembrane region" description="Helical" evidence="14">
    <location>
        <begin position="236"/>
        <end position="257"/>
    </location>
</feature>
<feature type="domain" description="Peptidase M50" evidence="18">
    <location>
        <begin position="107"/>
        <end position="183"/>
    </location>
</feature>
<dbReference type="PANTHER" id="PTHR39188">
    <property type="entry name" value="MEMBRANE-ASSOCIATED ZINC METALLOPROTEASE M50B"/>
    <property type="match status" value="1"/>
</dbReference>
<evidence type="ECO:0000256" key="3">
    <source>
        <dbReference type="ARBA" id="ARBA00022475"/>
    </source>
</evidence>
<comment type="similarity">
    <text evidence="2 14">Belongs to the peptidase M50B family.</text>
</comment>
<evidence type="ECO:0000256" key="4">
    <source>
        <dbReference type="ARBA" id="ARBA00022670"/>
    </source>
</evidence>
<dbReference type="InterPro" id="IPR016483">
    <property type="entry name" value="UCP006404_Pept_M50_CBS"/>
</dbReference>
<reference evidence="19" key="1">
    <citation type="submission" date="2021-01" db="EMBL/GenBank/DDBJ databases">
        <title>Whole genome shotgun sequence of Virgisporangium aurantiacum NBRC 16421.</title>
        <authorList>
            <person name="Komaki H."/>
            <person name="Tamura T."/>
        </authorList>
    </citation>
    <scope>NUCLEOTIDE SEQUENCE</scope>
    <source>
        <strain evidence="19">NBRC 16421</strain>
    </source>
</reference>
<comment type="cofactor">
    <cofactor evidence="14 16">
        <name>Zn(2+)</name>
        <dbReference type="ChEBI" id="CHEBI:29105"/>
    </cofactor>
    <text evidence="14 16">Binds 1 zinc ion per subunit.</text>
</comment>
<keyword evidence="3 14" id="KW-1003">Cell membrane</keyword>
<evidence type="ECO:0000259" key="18">
    <source>
        <dbReference type="Pfam" id="PF02163"/>
    </source>
</evidence>
<evidence type="ECO:0000256" key="2">
    <source>
        <dbReference type="ARBA" id="ARBA00007931"/>
    </source>
</evidence>
<gene>
    <name evidence="19" type="ORF">Vau01_116410</name>
</gene>
<feature type="binding site" evidence="16">
    <location>
        <position position="118"/>
    </location>
    <ligand>
        <name>Zn(2+)</name>
        <dbReference type="ChEBI" id="CHEBI:29105"/>
        <note>catalytic</note>
    </ligand>
</feature>
<feature type="transmembrane region" description="Helical" evidence="14">
    <location>
        <begin position="69"/>
        <end position="86"/>
    </location>
</feature>
<keyword evidence="5 14" id="KW-0812">Transmembrane</keyword>
<keyword evidence="13 14" id="KW-0472">Membrane</keyword>
<dbReference type="Pfam" id="PF02163">
    <property type="entry name" value="Peptidase_M50"/>
    <property type="match status" value="2"/>
</dbReference>
<evidence type="ECO:0000256" key="12">
    <source>
        <dbReference type="ARBA" id="ARBA00023122"/>
    </source>
</evidence>
<evidence type="ECO:0000313" key="19">
    <source>
        <dbReference type="EMBL" id="GIJ64125.1"/>
    </source>
</evidence>
<feature type="binding site" evidence="16">
    <location>
        <position position="122"/>
    </location>
    <ligand>
        <name>Zn(2+)</name>
        <dbReference type="ChEBI" id="CHEBI:29105"/>
        <note>catalytic</note>
    </ligand>
</feature>
<feature type="transmembrane region" description="Helical" evidence="14">
    <location>
        <begin position="263"/>
        <end position="284"/>
    </location>
</feature>
<comment type="caution">
    <text evidence="19">The sequence shown here is derived from an EMBL/GenBank/DDBJ whole genome shotgun (WGS) entry which is preliminary data.</text>
</comment>
<proteinExistence type="inferred from homology"/>
<evidence type="ECO:0000256" key="5">
    <source>
        <dbReference type="ARBA" id="ARBA00022692"/>
    </source>
</evidence>
<evidence type="ECO:0000313" key="20">
    <source>
        <dbReference type="Proteomes" id="UP000612585"/>
    </source>
</evidence>
<comment type="subcellular location">
    <subcellularLocation>
        <location evidence="1 14">Cell membrane</location>
        <topology evidence="1 14">Multi-pass membrane protein</topology>
    </subcellularLocation>
</comment>
<evidence type="ECO:0000256" key="6">
    <source>
        <dbReference type="ARBA" id="ARBA00022723"/>
    </source>
</evidence>
<feature type="transmembrane region" description="Helical" evidence="14">
    <location>
        <begin position="159"/>
        <end position="182"/>
    </location>
</feature>
<dbReference type="EMBL" id="BOPG01000109">
    <property type="protein sequence ID" value="GIJ64125.1"/>
    <property type="molecule type" value="Genomic_DNA"/>
</dbReference>
<evidence type="ECO:0000256" key="17">
    <source>
        <dbReference type="SAM" id="MobiDB-lite"/>
    </source>
</evidence>
<keyword evidence="6 14" id="KW-0479">Metal-binding</keyword>
<keyword evidence="12" id="KW-0129">CBS domain</keyword>
<feature type="active site" evidence="15">
    <location>
        <position position="119"/>
    </location>
</feature>
<sequence>MKSPARDGDSDGKTRSSATAPDTSTVMPETLGEGYDAFRARTITRVAGHERNSRQGIPLGRVLGFPVRLNLSWLVLAVFVTILYGGQVADARPGLATGAAYGFGVLFVAGLLASVLLHELGHALVSRRLGTGVTGITLELLGGYTEMERDAPRPGIEAAVSLAGPAASLILALAAGAGAAALPGDGTAARFLAHLAISNAIIAIFNVLPGLPLDGGRALHAAIWAGTGDPHRGRRIAGTVGVALAVGVATFATLIYLRGWLSLVGAAFTLVVAGSIGLGGVASVRLGRVGARLRLLDVDRLTRPIFGVPAGTTIAEAHRLAGAGDTVFGVVDPDGRLWAVVPEAEDATVPVDRRGVVEIDTVARLVGLYRSVPAGLSGDDLLRAVEDDPVGDYLVTAGEDVVGILRVSDVKRVIRPTERVSPTRRSGT</sequence>
<keyword evidence="10 14" id="KW-1133">Transmembrane helix</keyword>
<feature type="compositionally biased region" description="Basic and acidic residues" evidence="17">
    <location>
        <begin position="1"/>
        <end position="14"/>
    </location>
</feature>
<keyword evidence="4 14" id="KW-0645">Protease</keyword>
<keyword evidence="7" id="KW-0677">Repeat</keyword>
<keyword evidence="9 14" id="KW-0862">Zinc</keyword>
<dbReference type="InterPro" id="IPR008915">
    <property type="entry name" value="Peptidase_M50"/>
</dbReference>
<evidence type="ECO:0000256" key="11">
    <source>
        <dbReference type="ARBA" id="ARBA00023049"/>
    </source>
</evidence>
<keyword evidence="8 14" id="KW-0378">Hydrolase</keyword>
<dbReference type="PIRSF" id="PIRSF006404">
    <property type="entry name" value="UCP006404_Pept_M50_CBS"/>
    <property type="match status" value="1"/>
</dbReference>
<feature type="transmembrane region" description="Helical" evidence="14">
    <location>
        <begin position="188"/>
        <end position="208"/>
    </location>
</feature>